<dbReference type="AlphaFoldDB" id="A0A2G6KIJ8"/>
<feature type="domain" description="Guanylate cyclase" evidence="2">
    <location>
        <begin position="421"/>
        <end position="550"/>
    </location>
</feature>
<dbReference type="CDD" id="cd07302">
    <property type="entry name" value="CHD"/>
    <property type="match status" value="1"/>
</dbReference>
<evidence type="ECO:0000313" key="4">
    <source>
        <dbReference type="Proteomes" id="UP000230821"/>
    </source>
</evidence>
<proteinExistence type="predicted"/>
<keyword evidence="1" id="KW-0175">Coiled coil</keyword>
<dbReference type="PANTHER" id="PTHR43081:SF1">
    <property type="entry name" value="ADENYLATE CYCLASE, TERMINAL-DIFFERENTIATION SPECIFIC"/>
    <property type="match status" value="1"/>
</dbReference>
<dbReference type="GO" id="GO:0009190">
    <property type="term" value="P:cyclic nucleotide biosynthetic process"/>
    <property type="evidence" value="ECO:0007669"/>
    <property type="project" value="InterPro"/>
</dbReference>
<dbReference type="PANTHER" id="PTHR43081">
    <property type="entry name" value="ADENYLATE CYCLASE, TERMINAL-DIFFERENTIATION SPECIFIC-RELATED"/>
    <property type="match status" value="1"/>
</dbReference>
<protein>
    <recommendedName>
        <fullName evidence="2">Guanylate cyclase domain-containing protein</fullName>
    </recommendedName>
</protein>
<dbReference type="SUPFAM" id="SSF55073">
    <property type="entry name" value="Nucleotide cyclase"/>
    <property type="match status" value="1"/>
</dbReference>
<dbReference type="GO" id="GO:0004016">
    <property type="term" value="F:adenylate cyclase activity"/>
    <property type="evidence" value="ECO:0007669"/>
    <property type="project" value="UniProtKB-ARBA"/>
</dbReference>
<dbReference type="InterPro" id="IPR029787">
    <property type="entry name" value="Nucleotide_cyclase"/>
</dbReference>
<feature type="coiled-coil region" evidence="1">
    <location>
        <begin position="586"/>
        <end position="620"/>
    </location>
</feature>
<comment type="caution">
    <text evidence="3">The sequence shown here is derived from an EMBL/GenBank/DDBJ whole genome shotgun (WGS) entry which is preliminary data.</text>
</comment>
<dbReference type="InterPro" id="IPR001054">
    <property type="entry name" value="A/G_cyclase"/>
</dbReference>
<dbReference type="EMBL" id="PDSK01000042">
    <property type="protein sequence ID" value="PIE35474.1"/>
    <property type="molecule type" value="Genomic_DNA"/>
</dbReference>
<accession>A0A2G6KIJ8</accession>
<dbReference type="GO" id="GO:0035556">
    <property type="term" value="P:intracellular signal transduction"/>
    <property type="evidence" value="ECO:0007669"/>
    <property type="project" value="InterPro"/>
</dbReference>
<gene>
    <name evidence="3" type="ORF">CSA56_04115</name>
</gene>
<organism evidence="3 4">
    <name type="scientific">candidate division KSB3 bacterium</name>
    <dbReference type="NCBI Taxonomy" id="2044937"/>
    <lineage>
        <taxon>Bacteria</taxon>
        <taxon>candidate division KSB3</taxon>
    </lineage>
</organism>
<evidence type="ECO:0000256" key="1">
    <source>
        <dbReference type="SAM" id="Coils"/>
    </source>
</evidence>
<reference evidence="3 4" key="1">
    <citation type="submission" date="2017-10" db="EMBL/GenBank/DDBJ databases">
        <title>Novel microbial diversity and functional potential in the marine mammal oral microbiome.</title>
        <authorList>
            <person name="Dudek N.K."/>
            <person name="Sun C.L."/>
            <person name="Burstein D."/>
            <person name="Kantor R.S."/>
            <person name="Aliaga Goltsman D.S."/>
            <person name="Bik E.M."/>
            <person name="Thomas B.C."/>
            <person name="Banfield J.F."/>
            <person name="Relman D.A."/>
        </authorList>
    </citation>
    <scope>NUCLEOTIDE SEQUENCE [LARGE SCALE GENOMIC DNA]</scope>
    <source>
        <strain evidence="3">DOLJORAL78_47_16</strain>
    </source>
</reference>
<dbReference type="Gene3D" id="3.30.70.1230">
    <property type="entry name" value="Nucleotide cyclase"/>
    <property type="match status" value="1"/>
</dbReference>
<evidence type="ECO:0000259" key="2">
    <source>
        <dbReference type="PROSITE" id="PS50125"/>
    </source>
</evidence>
<dbReference type="InterPro" id="IPR050697">
    <property type="entry name" value="Adenylyl/Guanylyl_Cyclase_3/4"/>
</dbReference>
<sequence>MHKFSRFDPELNVRRLPLTYSFGDLSSIRDMFTPENGDIGRTQLPILPPLSGPLNGGVIESYQIEVSSPLLVSIREYLKTIALQQELKHQHQTPPSRSLSQNYAKIRRECMNSIGTRLVTVIQQERRLGVYNLFWLMISKHLVSLFDRVINEKGDKGNRRILEMLPILSQALFETIHHVKLYLKKEDEKKRRYSRYINDTITSHLGEAFNYKFSRSIITNQIHHIFPHITRSNLMACAQAVFVEENERYHITYDEFTDIYSGIRAYIEKHLHKNNSTFCETIATVLRIPCQTVRQLPLEALLFHPTVISLLAEDIKQLPTKNASRKKAFFKSWAPQLGDMFGEDSWEFAIADYINFAKDLRQSELIAFLRERLVFIPPKRRVSTSITSPPQQAVSASDGITDIISYQFDKGRVVHDLRQVTLIFLDLRGFTELSAGDIADQELKENLYNFFDPVVNIINHFEGDIKTYAGDGILAEFRGKKTHALQAIRAAVEIQKFFDILKQEGKTAFTGMGIGIHTGLVEEIHFFTDLEAPSHNTVIGLSANLVGRLSSGKTDKKGQFDPQIIKSLKDYIQDHDTTLTVGSGALAMFEDRLLQAFEALQQHKQQMASSENEGESLSVKVISGVLNNTGIAISNQTFEHIRALHSLKSEEIQKSVRYSYVDDALQDSLTFIKAGDAIFKGIRGKFPVWGVYRSEQTPTAKELY</sequence>
<dbReference type="Proteomes" id="UP000230821">
    <property type="component" value="Unassembled WGS sequence"/>
</dbReference>
<dbReference type="PROSITE" id="PS50125">
    <property type="entry name" value="GUANYLATE_CYCLASE_2"/>
    <property type="match status" value="1"/>
</dbReference>
<evidence type="ECO:0000313" key="3">
    <source>
        <dbReference type="EMBL" id="PIE35474.1"/>
    </source>
</evidence>
<name>A0A2G6KIJ8_9BACT</name>